<dbReference type="Gene3D" id="1.10.1610.10">
    <property type="match status" value="1"/>
</dbReference>
<evidence type="ECO:0000256" key="4">
    <source>
        <dbReference type="ARBA" id="ARBA00011991"/>
    </source>
</evidence>
<evidence type="ECO:0000256" key="3">
    <source>
        <dbReference type="ARBA" id="ARBA00007110"/>
    </source>
</evidence>
<accession>C6LEP9</accession>
<dbReference type="FunFam" id="3.40.50.10210:FF:000001">
    <property type="entry name" value="Nicotinate-nucleotide--dimethylbenzimidazole phosphoribosyltransferase"/>
    <property type="match status" value="1"/>
</dbReference>
<evidence type="ECO:0000256" key="2">
    <source>
        <dbReference type="ARBA" id="ARBA00005049"/>
    </source>
</evidence>
<dbReference type="UniPathway" id="UPA00061">
    <property type="reaction ID" value="UER00516"/>
</dbReference>
<evidence type="ECO:0000256" key="10">
    <source>
        <dbReference type="NCBIfam" id="TIGR03160"/>
    </source>
</evidence>
<dbReference type="SUPFAM" id="SSF52733">
    <property type="entry name" value="Nicotinate mononucleotide:5,6-dimethylbenzimidazole phosphoribosyltransferase (CobT)"/>
    <property type="match status" value="1"/>
</dbReference>
<evidence type="ECO:0000313" key="11">
    <source>
        <dbReference type="EMBL" id="EET61032.1"/>
    </source>
</evidence>
<dbReference type="InterPro" id="IPR036087">
    <property type="entry name" value="Nict_dMeBzImd_PRibTrfase_sf"/>
</dbReference>
<keyword evidence="6" id="KW-0169">Cobalamin biosynthesis</keyword>
<evidence type="ECO:0000256" key="6">
    <source>
        <dbReference type="ARBA" id="ARBA00022573"/>
    </source>
</evidence>
<evidence type="ECO:0000256" key="7">
    <source>
        <dbReference type="ARBA" id="ARBA00022676"/>
    </source>
</evidence>
<name>C6LEP9_9FIRM</name>
<dbReference type="PANTHER" id="PTHR43463:SF1">
    <property type="entry name" value="NICOTINATE-NUCLEOTIDE--DIMETHYLBENZIMIDAZOLE PHOSPHORIBOSYLTRANSFERASE"/>
    <property type="match status" value="1"/>
</dbReference>
<dbReference type="PANTHER" id="PTHR43463">
    <property type="entry name" value="NICOTINATE-NUCLEOTIDE--DIMETHYLBENZIMIDAZOLE PHOSPHORIBOSYLTRANSFERASE"/>
    <property type="match status" value="1"/>
</dbReference>
<dbReference type="InterPro" id="IPR003200">
    <property type="entry name" value="Nict_dMeBzImd_PRibTrfase"/>
</dbReference>
<dbReference type="InterPro" id="IPR023195">
    <property type="entry name" value="Nict_dMeBzImd_PRibTrfase_N"/>
</dbReference>
<protein>
    <recommendedName>
        <fullName evidence="5 10">Nicotinate-nucleotide--dimethylbenzimidazole phosphoribosyltransferase</fullName>
        <ecNumber evidence="4 10">2.4.2.21</ecNumber>
    </recommendedName>
</protein>
<evidence type="ECO:0000256" key="9">
    <source>
        <dbReference type="ARBA" id="ARBA00047340"/>
    </source>
</evidence>
<keyword evidence="8 11" id="KW-0808">Transferase</keyword>
<gene>
    <name evidence="11" type="primary">cobT</name>
    <name evidence="11" type="ORF">BRYFOR_07100</name>
</gene>
<dbReference type="CDD" id="cd02439">
    <property type="entry name" value="DMB-PRT_CobT"/>
    <property type="match status" value="1"/>
</dbReference>
<dbReference type="Pfam" id="PF02277">
    <property type="entry name" value="DBI_PRT"/>
    <property type="match status" value="1"/>
</dbReference>
<dbReference type="Proteomes" id="UP000005561">
    <property type="component" value="Unassembled WGS sequence"/>
</dbReference>
<dbReference type="InterPro" id="IPR017846">
    <property type="entry name" value="Nict_dMeBzImd_PRibTrfase_bact"/>
</dbReference>
<evidence type="ECO:0000256" key="1">
    <source>
        <dbReference type="ARBA" id="ARBA00002197"/>
    </source>
</evidence>
<comment type="similarity">
    <text evidence="3">Belongs to the CobT family.</text>
</comment>
<dbReference type="Gene3D" id="3.40.50.10210">
    <property type="match status" value="1"/>
</dbReference>
<dbReference type="NCBIfam" id="NF000996">
    <property type="entry name" value="PRK00105.1"/>
    <property type="match status" value="1"/>
</dbReference>
<proteinExistence type="inferred from homology"/>
<evidence type="ECO:0000256" key="5">
    <source>
        <dbReference type="ARBA" id="ARBA00015486"/>
    </source>
</evidence>
<keyword evidence="12" id="KW-1185">Reference proteome</keyword>
<dbReference type="STRING" id="168384.SAMN05660368_00293"/>
<dbReference type="GO" id="GO:0008939">
    <property type="term" value="F:nicotinate-nucleotide-dimethylbenzimidazole phosphoribosyltransferase activity"/>
    <property type="evidence" value="ECO:0007669"/>
    <property type="project" value="UniProtKB-UniRule"/>
</dbReference>
<comment type="pathway">
    <text evidence="2">Nucleoside biosynthesis; alpha-ribazole biosynthesis; alpha-ribazole from 5,6-dimethylbenzimidazole: step 1/2.</text>
</comment>
<dbReference type="EMBL" id="ACCL02000008">
    <property type="protein sequence ID" value="EET61032.1"/>
    <property type="molecule type" value="Genomic_DNA"/>
</dbReference>
<evidence type="ECO:0000256" key="8">
    <source>
        <dbReference type="ARBA" id="ARBA00022679"/>
    </source>
</evidence>
<sequence>MNKMFDFVRKENRRITMREWLEEYRAERLDEGAMELCRKKWDSIAKPLHSLGMLEDYLVQIAGISGSANISLEKKGLIVMCADNGVVEEGVTQTGQEVTAIVTDNFLTGQATAAVLCKKAGADIFPVDIGVASDTCALNRKVAYGTKNIAREWAMTRKQALQALKTGCDMVGELAAKGYRILATGEMGIGNTTTSSALACAYLHQEPEKMTGRGAGLSSAGLEKKIQVIKKALELHLPKCRDAVDVLAAVGGLDIAGLAGVFLGGAKYRVPIVIDGFISAVAALTAVQICKECRDFMLASHISKEPATRLVLETLSLEAALHCNMCLGEGTGAVTLFPLLDMACEVYQKMSTFDDISVEAYQPLT</sequence>
<organism evidence="11 12">
    <name type="scientific">Marvinbryantia formatexigens DSM 14469</name>
    <dbReference type="NCBI Taxonomy" id="478749"/>
    <lineage>
        <taxon>Bacteria</taxon>
        <taxon>Bacillati</taxon>
        <taxon>Bacillota</taxon>
        <taxon>Clostridia</taxon>
        <taxon>Lachnospirales</taxon>
        <taxon>Lachnospiraceae</taxon>
        <taxon>Marvinbryantia</taxon>
    </lineage>
</organism>
<comment type="caution">
    <text evidence="11">The sequence shown here is derived from an EMBL/GenBank/DDBJ whole genome shotgun (WGS) entry which is preliminary data.</text>
</comment>
<dbReference type="eggNOG" id="COG2038">
    <property type="taxonomic scope" value="Bacteria"/>
</dbReference>
<dbReference type="GO" id="GO:0009236">
    <property type="term" value="P:cobalamin biosynthetic process"/>
    <property type="evidence" value="ECO:0007669"/>
    <property type="project" value="UniProtKB-UniRule"/>
</dbReference>
<dbReference type="EC" id="2.4.2.21" evidence="4 10"/>
<evidence type="ECO:0000313" key="12">
    <source>
        <dbReference type="Proteomes" id="UP000005561"/>
    </source>
</evidence>
<dbReference type="NCBIfam" id="TIGR03160">
    <property type="entry name" value="cobT_DBIPRT"/>
    <property type="match status" value="1"/>
</dbReference>
<reference evidence="11" key="1">
    <citation type="submission" date="2009-07" db="EMBL/GenBank/DDBJ databases">
        <authorList>
            <person name="Weinstock G."/>
            <person name="Sodergren E."/>
            <person name="Clifton S."/>
            <person name="Fulton L."/>
            <person name="Fulton B."/>
            <person name="Courtney L."/>
            <person name="Fronick C."/>
            <person name="Harrison M."/>
            <person name="Strong C."/>
            <person name="Farmer C."/>
            <person name="Delahaunty K."/>
            <person name="Markovic C."/>
            <person name="Hall O."/>
            <person name="Minx P."/>
            <person name="Tomlinson C."/>
            <person name="Mitreva M."/>
            <person name="Nelson J."/>
            <person name="Hou S."/>
            <person name="Wollam A."/>
            <person name="Pepin K.H."/>
            <person name="Johnson M."/>
            <person name="Bhonagiri V."/>
            <person name="Nash W.E."/>
            <person name="Warren W."/>
            <person name="Chinwalla A."/>
            <person name="Mardis E.R."/>
            <person name="Wilson R.K."/>
        </authorList>
    </citation>
    <scope>NUCLEOTIDE SEQUENCE [LARGE SCALE GENOMIC DNA]</scope>
    <source>
        <strain evidence="11">DSM 14469</strain>
    </source>
</reference>
<comment type="function">
    <text evidence="1">Catalyzes the synthesis of alpha-ribazole-5'-phosphate from nicotinate mononucleotide (NAMN) and 5,6-dimethylbenzimidazole (DMB).</text>
</comment>
<comment type="catalytic activity">
    <reaction evidence="9">
        <text>5,6-dimethylbenzimidazole + nicotinate beta-D-ribonucleotide = alpha-ribazole 5'-phosphate + nicotinate + H(+)</text>
        <dbReference type="Rhea" id="RHEA:11196"/>
        <dbReference type="ChEBI" id="CHEBI:15378"/>
        <dbReference type="ChEBI" id="CHEBI:15890"/>
        <dbReference type="ChEBI" id="CHEBI:32544"/>
        <dbReference type="ChEBI" id="CHEBI:57502"/>
        <dbReference type="ChEBI" id="CHEBI:57918"/>
        <dbReference type="EC" id="2.4.2.21"/>
    </reaction>
</comment>
<keyword evidence="7 11" id="KW-0328">Glycosyltransferase</keyword>
<dbReference type="AlphaFoldDB" id="C6LEP9"/>